<dbReference type="Proteomes" id="UP001266305">
    <property type="component" value="Unassembled WGS sequence"/>
</dbReference>
<sequence length="90" mass="10369">MDSILCTFDFFMAYSPGYFVVDIVAQDLVGHNNTAIVSIYILMDDQRIKIIINEIPTFHVDKKGQVNFVQTELLIHVVNRDIDHIPDMDQ</sequence>
<protein>
    <submittedName>
        <fullName evidence="1">Uncharacterized protein</fullName>
    </submittedName>
</protein>
<keyword evidence="2" id="KW-1185">Reference proteome</keyword>
<evidence type="ECO:0000313" key="2">
    <source>
        <dbReference type="Proteomes" id="UP001266305"/>
    </source>
</evidence>
<proteinExistence type="predicted"/>
<comment type="caution">
    <text evidence="1">The sequence shown here is derived from an EMBL/GenBank/DDBJ whole genome shotgun (WGS) entry which is preliminary data.</text>
</comment>
<dbReference type="EMBL" id="JASSZA010000015">
    <property type="protein sequence ID" value="KAK2093287.1"/>
    <property type="molecule type" value="Genomic_DNA"/>
</dbReference>
<organism evidence="1 2">
    <name type="scientific">Saguinus oedipus</name>
    <name type="common">Cotton-top tamarin</name>
    <name type="synonym">Oedipomidas oedipus</name>
    <dbReference type="NCBI Taxonomy" id="9490"/>
    <lineage>
        <taxon>Eukaryota</taxon>
        <taxon>Metazoa</taxon>
        <taxon>Chordata</taxon>
        <taxon>Craniata</taxon>
        <taxon>Vertebrata</taxon>
        <taxon>Euteleostomi</taxon>
        <taxon>Mammalia</taxon>
        <taxon>Eutheria</taxon>
        <taxon>Euarchontoglires</taxon>
        <taxon>Primates</taxon>
        <taxon>Haplorrhini</taxon>
        <taxon>Platyrrhini</taxon>
        <taxon>Cebidae</taxon>
        <taxon>Callitrichinae</taxon>
        <taxon>Saguinus</taxon>
    </lineage>
</organism>
<accession>A0ABQ9U898</accession>
<gene>
    <name evidence="1" type="ORF">P7K49_029816</name>
</gene>
<evidence type="ECO:0000313" key="1">
    <source>
        <dbReference type="EMBL" id="KAK2093287.1"/>
    </source>
</evidence>
<reference evidence="1 2" key="1">
    <citation type="submission" date="2023-05" db="EMBL/GenBank/DDBJ databases">
        <title>B98-5 Cell Line De Novo Hybrid Assembly: An Optical Mapping Approach.</title>
        <authorList>
            <person name="Kananen K."/>
            <person name="Auerbach J.A."/>
            <person name="Kautto E."/>
            <person name="Blachly J.S."/>
        </authorList>
    </citation>
    <scope>NUCLEOTIDE SEQUENCE [LARGE SCALE GENOMIC DNA]</scope>
    <source>
        <strain evidence="1">B95-8</strain>
        <tissue evidence="1">Cell line</tissue>
    </source>
</reference>
<name>A0ABQ9U898_SAGOE</name>